<dbReference type="Proteomes" id="UP000438476">
    <property type="component" value="Unassembled WGS sequence"/>
</dbReference>
<accession>A0A6I4T4T5</accession>
<reference evidence="2 3" key="1">
    <citation type="submission" date="2019-12" db="EMBL/GenBank/DDBJ databases">
        <title>Genomic-based taxomic classification of the family Erythrobacteraceae.</title>
        <authorList>
            <person name="Xu L."/>
        </authorList>
    </citation>
    <scope>NUCLEOTIDE SEQUENCE [LARGE SCALE GENOMIC DNA]</scope>
    <source>
        <strain evidence="2 3">LMG 29518</strain>
    </source>
</reference>
<gene>
    <name evidence="2" type="ORF">GRI91_06505</name>
</gene>
<dbReference type="EMBL" id="WTYT01000002">
    <property type="protein sequence ID" value="MXO65399.1"/>
    <property type="molecule type" value="Genomic_DNA"/>
</dbReference>
<comment type="caution">
    <text evidence="2">The sequence shown here is derived from an EMBL/GenBank/DDBJ whole genome shotgun (WGS) entry which is preliminary data.</text>
</comment>
<organism evidence="2 3">
    <name type="scientific">Altericroceibacterium endophyticum</name>
    <dbReference type="NCBI Taxonomy" id="1808508"/>
    <lineage>
        <taxon>Bacteria</taxon>
        <taxon>Pseudomonadati</taxon>
        <taxon>Pseudomonadota</taxon>
        <taxon>Alphaproteobacteria</taxon>
        <taxon>Sphingomonadales</taxon>
        <taxon>Erythrobacteraceae</taxon>
        <taxon>Altericroceibacterium</taxon>
    </lineage>
</organism>
<feature type="region of interest" description="Disordered" evidence="1">
    <location>
        <begin position="48"/>
        <end position="67"/>
    </location>
</feature>
<evidence type="ECO:0000313" key="2">
    <source>
        <dbReference type="EMBL" id="MXO65399.1"/>
    </source>
</evidence>
<evidence type="ECO:0000313" key="3">
    <source>
        <dbReference type="Proteomes" id="UP000438476"/>
    </source>
</evidence>
<dbReference type="RefSeq" id="WP_160735795.1">
    <property type="nucleotide sequence ID" value="NZ_WTYT01000002.1"/>
</dbReference>
<evidence type="ECO:0000256" key="1">
    <source>
        <dbReference type="SAM" id="MobiDB-lite"/>
    </source>
</evidence>
<keyword evidence="3" id="KW-1185">Reference proteome</keyword>
<name>A0A6I4T4T5_9SPHN</name>
<sequence length="67" mass="7646">MSSNYRFYQERADESGKVAETADLANIRDQAKQAQGVWQDMANRARSIEENRTKALAEKESRSHEGD</sequence>
<proteinExistence type="predicted"/>
<protein>
    <submittedName>
        <fullName evidence="2">Uncharacterized protein</fullName>
    </submittedName>
</protein>
<dbReference type="AlphaFoldDB" id="A0A6I4T4T5"/>